<evidence type="ECO:0000313" key="2">
    <source>
        <dbReference type="Proteomes" id="UP000257089"/>
    </source>
</evidence>
<sequence length="558" mass="57842">MPSDTPDADGSDDRSPDADISDTDIPDADISAANISDAAPDADIPDDEREALLTIGHGAVVASGGQSLQRALTTATEYVLAQGLGPVAYGVYAFAWRISQLLFRLVNFGSVGTLQRYLSADDDDPERRGRVVALAYLTTLAVGLGLAGGLVLTSGRLNDATVSHPDFPPTIHLFAALVVLVGVVRIHAGVLRAVQSARGEALFNRVLRPAVKLVGAVGAMALGYSLVGVAAAFVVGMAGLAVLGFPMVVSASGIRPSVGGLRSEARRFYNHSAPIALSSLGKVFQNRVDVMLVGFLLTATAAGVYNVVLVLVTLAWIPLLSFNMLLPPVASGLYADDEMETLNAVYTAVTRLIVTCVVPILAVLAVYGRSILSAFGPNFAAGYAPLVIYLGGVLVGSAVGATGWLLMMTDHQYARMALDWLLAVLNTLLTFAFVRAFGLAGAALGTAVAIAVQNSVQVVLLRRFEGLWPFDATFLKPLGAGVAAAGVMFLVRETLVGAGTGGLVVVAGAALGLVTYVGALVALGVNDRDRLVVTALAARYRRAILVALGGRSGTFGDR</sequence>
<dbReference type="EMBL" id="CP137689">
    <property type="protein sequence ID" value="XRJ18837.1"/>
    <property type="molecule type" value="Genomic_DNA"/>
</dbReference>
<gene>
    <name evidence="1" type="ORF">DEQ67_009975</name>
</gene>
<protein>
    <submittedName>
        <fullName evidence="1">Lipopolysaccharide biosynthesis protein</fullName>
    </submittedName>
</protein>
<organism evidence="1 2">
    <name type="scientific">Haloferax sp. Atlit-48N</name>
    <dbReference type="NCBI Taxonomy" id="2077198"/>
    <lineage>
        <taxon>Archaea</taxon>
        <taxon>Methanobacteriati</taxon>
        <taxon>Methanobacteriota</taxon>
        <taxon>Stenosarchaea group</taxon>
        <taxon>Halobacteria</taxon>
        <taxon>Halobacteriales</taxon>
        <taxon>Haloferacaceae</taxon>
        <taxon>Haloferax</taxon>
    </lineage>
</organism>
<dbReference type="Proteomes" id="UP000257089">
    <property type="component" value="Chromosome"/>
</dbReference>
<evidence type="ECO:0000313" key="1">
    <source>
        <dbReference type="EMBL" id="XRJ18837.1"/>
    </source>
</evidence>
<proteinExistence type="predicted"/>
<reference evidence="1" key="1">
    <citation type="submission" date="2023-10" db="EMBL/GenBank/DDBJ databases">
        <title>A new archaeal virus that suppresses the transcription of host immunity genes.</title>
        <authorList>
            <person name="Turgeman-Grott I."/>
            <person name="Golan N."/>
            <person name="Neri U."/>
            <person name="Naki D."/>
            <person name="Altman N."/>
            <person name="Eizenshtein K."/>
            <person name="Choudhary D."/>
            <person name="Levi R."/>
            <person name="Himani H."/>
            <person name="Reshef L."/>
            <person name="Papke T.R."/>
            <person name="Gophna U."/>
        </authorList>
    </citation>
    <scope>NUCLEOTIDE SEQUENCE</scope>
    <source>
        <strain evidence="1">Atlit-48N</strain>
    </source>
</reference>
<name>A0ACD5HU84_9EURY</name>
<accession>A0ACD5HU84</accession>